<feature type="compositionally biased region" description="Polar residues" evidence="1">
    <location>
        <begin position="767"/>
        <end position="779"/>
    </location>
</feature>
<feature type="domain" description="Filamentous haemagglutinin FhaB/tRNA nuclease CdiA-like TPS" evidence="3">
    <location>
        <begin position="29"/>
        <end position="140"/>
    </location>
</feature>
<accession>A0A2R5FWI8</accession>
<evidence type="ECO:0000256" key="2">
    <source>
        <dbReference type="SAM" id="SignalP"/>
    </source>
</evidence>
<comment type="caution">
    <text evidence="4">The sequence shown here is derived from an EMBL/GenBank/DDBJ whole genome shotgun (WGS) entry which is preliminary data.</text>
</comment>
<name>A0A2R5FWI8_NOSCO</name>
<reference evidence="4 5" key="1">
    <citation type="submission" date="2017-06" db="EMBL/GenBank/DDBJ databases">
        <title>Genome sequencing of cyanobaciteial culture collection at National Institute for Environmental Studies (NIES).</title>
        <authorList>
            <person name="Hirose Y."/>
            <person name="Shimura Y."/>
            <person name="Fujisawa T."/>
            <person name="Nakamura Y."/>
            <person name="Kawachi M."/>
        </authorList>
    </citation>
    <scope>NUCLEOTIDE SEQUENCE [LARGE SCALE GENOMIC DNA]</scope>
    <source>
        <strain evidence="4 5">NIES-4072</strain>
    </source>
</reference>
<dbReference type="InterPro" id="IPR011050">
    <property type="entry name" value="Pectin_lyase_fold/virulence"/>
</dbReference>
<dbReference type="InterPro" id="IPR008638">
    <property type="entry name" value="FhaB/CdiA-like_TPS"/>
</dbReference>
<feature type="chain" id="PRO_5015327380" evidence="2">
    <location>
        <begin position="25"/>
        <end position="846"/>
    </location>
</feature>
<organism evidence="4 5">
    <name type="scientific">Nostoc commune NIES-4072</name>
    <dbReference type="NCBI Taxonomy" id="2005467"/>
    <lineage>
        <taxon>Bacteria</taxon>
        <taxon>Bacillati</taxon>
        <taxon>Cyanobacteriota</taxon>
        <taxon>Cyanophyceae</taxon>
        <taxon>Nostocales</taxon>
        <taxon>Nostocaceae</taxon>
        <taxon>Nostoc</taxon>
    </lineage>
</organism>
<sequence length="846" mass="89184">MKIIINTFVITVITSFAAIFPCEAQITPDITLPNNTDIKIEGNNRIIQEGTQVGNNLFHSFQDFSIPIDNTVIFNNPLNVQNIITRVTGGLISNIDGLIKANGTANLYLMNPSGITFGTNARLDIGGSFLATTANSIKFTDGIEFSAIEPQYSPLLTLNVPVGLQFYDTTVGEINVQGNGFPIQNSILRSPIDASTIFTGLQVKPGNTLALIGGKILLDGGVLSTKNGRIDLASIEQGEVNIKPENKRLLLTYEKKLSFRDITFLKNALVYVNSTEGEGNTINIRGNDVKVLNGALIMSQNQGFKQNGQISINSEFLEVKDASEFGISGIYTSNFGNTPGENIELNSNKITIGGAQIATTTFSNAPGGEIIINANDYLKITGSTPSSVNQFGYGAINSFSYLNYGDSGNITGVIKNLILEDGGNITTASSSFGNAGDLKLSTQNITLKNGSSLGATTFNSGKGGNVLINANNTINITGRSPIVGPSIINAATFGSGNAGNVEINTSKLIIRDGAGISTSTVSFGNAGNLNINTSGSVDISGVDSNSKVPSFINSSGDILDNSLRARFNRVPPTPTGDAGKLIINAEQVNIDNNAQVSVRNNGSGNAGILEIKAKDVNITNNGGVTATTAVGEGGDIIFNTNNVLLGNSNISTTAGQQETKGNGGNININTELLLLLENSKITANAFEGRGGNVTINTQGIFSSFDSKITATSDRGIAGIVQINTLQFDFIKAAFVPPAINIPTVAHICATQSGKAPNEFVDRGSGGIPQSPSDPLNSTYGWRDERQPISTKQSQQPIQIEVDQEYVEAQGWKNNGNGTVSFTTKPKEVVSYGSLSDSPCHNSQKYK</sequence>
<evidence type="ECO:0000313" key="5">
    <source>
        <dbReference type="Proteomes" id="UP000245124"/>
    </source>
</evidence>
<dbReference type="Proteomes" id="UP000245124">
    <property type="component" value="Unassembled WGS sequence"/>
</dbReference>
<dbReference type="OrthoDB" id="502809at2"/>
<dbReference type="InterPro" id="IPR012334">
    <property type="entry name" value="Pectin_lyas_fold"/>
</dbReference>
<evidence type="ECO:0000313" key="4">
    <source>
        <dbReference type="EMBL" id="GBG23126.1"/>
    </source>
</evidence>
<keyword evidence="2" id="KW-0732">Signal</keyword>
<keyword evidence="5" id="KW-1185">Reference proteome</keyword>
<feature type="region of interest" description="Disordered" evidence="1">
    <location>
        <begin position="759"/>
        <end position="780"/>
    </location>
</feature>
<dbReference type="EMBL" id="BDUD01000002">
    <property type="protein sequence ID" value="GBG23126.1"/>
    <property type="molecule type" value="Genomic_DNA"/>
</dbReference>
<gene>
    <name evidence="4" type="ORF">NIES4072_68380</name>
</gene>
<dbReference type="SMART" id="SM00912">
    <property type="entry name" value="Haemagg_act"/>
    <property type="match status" value="1"/>
</dbReference>
<dbReference type="SUPFAM" id="SSF51126">
    <property type="entry name" value="Pectin lyase-like"/>
    <property type="match status" value="2"/>
</dbReference>
<dbReference type="Pfam" id="PF05860">
    <property type="entry name" value="TPS"/>
    <property type="match status" value="1"/>
</dbReference>
<dbReference type="RefSeq" id="WP_109013072.1">
    <property type="nucleotide sequence ID" value="NZ_BDUD01000002.1"/>
</dbReference>
<evidence type="ECO:0000259" key="3">
    <source>
        <dbReference type="SMART" id="SM00912"/>
    </source>
</evidence>
<feature type="signal peptide" evidence="2">
    <location>
        <begin position="1"/>
        <end position="24"/>
    </location>
</feature>
<dbReference type="NCBIfam" id="TIGR01901">
    <property type="entry name" value="adhes_NPXG"/>
    <property type="match status" value="1"/>
</dbReference>
<proteinExistence type="predicted"/>
<dbReference type="AlphaFoldDB" id="A0A2R5FWI8"/>
<dbReference type="Gene3D" id="2.160.20.10">
    <property type="entry name" value="Single-stranded right-handed beta-helix, Pectin lyase-like"/>
    <property type="match status" value="2"/>
</dbReference>
<evidence type="ECO:0000256" key="1">
    <source>
        <dbReference type="SAM" id="MobiDB-lite"/>
    </source>
</evidence>
<protein>
    <submittedName>
        <fullName evidence="4">Filamentous hemagglutinin outer membrane protein</fullName>
    </submittedName>
</protein>